<dbReference type="EMBL" id="JAATJN010000001">
    <property type="protein sequence ID" value="NJC57095.1"/>
    <property type="molecule type" value="Genomic_DNA"/>
</dbReference>
<organism evidence="1 2">
    <name type="scientific">Brevibacterium marinum</name>
    <dbReference type="NCBI Taxonomy" id="418643"/>
    <lineage>
        <taxon>Bacteria</taxon>
        <taxon>Bacillati</taxon>
        <taxon>Actinomycetota</taxon>
        <taxon>Actinomycetes</taxon>
        <taxon>Micrococcales</taxon>
        <taxon>Brevibacteriaceae</taxon>
        <taxon>Brevibacterium</taxon>
    </lineage>
</organism>
<proteinExistence type="predicted"/>
<gene>
    <name evidence="1" type="ORF">BKA07_002130</name>
</gene>
<name>A0A846S092_9MICO</name>
<keyword evidence="2" id="KW-1185">Reference proteome</keyword>
<accession>A0A846S092</accession>
<dbReference type="AlphaFoldDB" id="A0A846S092"/>
<evidence type="ECO:0000313" key="2">
    <source>
        <dbReference type="Proteomes" id="UP000576792"/>
    </source>
</evidence>
<protein>
    <submittedName>
        <fullName evidence="1">Uncharacterized protein</fullName>
    </submittedName>
</protein>
<reference evidence="1 2" key="1">
    <citation type="submission" date="2020-03" db="EMBL/GenBank/DDBJ databases">
        <title>Sequencing the genomes of 1000 actinobacteria strains.</title>
        <authorList>
            <person name="Klenk H.-P."/>
        </authorList>
    </citation>
    <scope>NUCLEOTIDE SEQUENCE [LARGE SCALE GENOMIC DNA]</scope>
    <source>
        <strain evidence="1 2">DSM 18964</strain>
    </source>
</reference>
<dbReference type="Proteomes" id="UP000576792">
    <property type="component" value="Unassembled WGS sequence"/>
</dbReference>
<comment type="caution">
    <text evidence="1">The sequence shown here is derived from an EMBL/GenBank/DDBJ whole genome shotgun (WGS) entry which is preliminary data.</text>
</comment>
<evidence type="ECO:0000313" key="1">
    <source>
        <dbReference type="EMBL" id="NJC57095.1"/>
    </source>
</evidence>
<sequence length="45" mass="4776">MADYTGRVCTAVPNEVMVLTDTMVPASLMVLTVAMAQTGMNDPTK</sequence>